<feature type="binding site" evidence="2">
    <location>
        <begin position="8"/>
        <end position="15"/>
    </location>
    <ligand>
        <name>substrate</name>
    </ligand>
</feature>
<dbReference type="InterPro" id="IPR050275">
    <property type="entry name" value="PGM_Phosphatase"/>
</dbReference>
<feature type="binding site" evidence="2">
    <location>
        <position position="59"/>
    </location>
    <ligand>
        <name>substrate</name>
    </ligand>
</feature>
<dbReference type="SMART" id="SM00855">
    <property type="entry name" value="PGAM"/>
    <property type="match status" value="1"/>
</dbReference>
<dbReference type="PANTHER" id="PTHR48100:SF1">
    <property type="entry name" value="HISTIDINE PHOSPHATASE FAMILY PROTEIN-RELATED"/>
    <property type="match status" value="1"/>
</dbReference>
<accession>A0A7H8QCH2</accession>
<dbReference type="CDD" id="cd07067">
    <property type="entry name" value="HP_PGM_like"/>
    <property type="match status" value="1"/>
</dbReference>
<evidence type="ECO:0000313" key="4">
    <source>
        <dbReference type="Proteomes" id="UP000509222"/>
    </source>
</evidence>
<evidence type="ECO:0000256" key="2">
    <source>
        <dbReference type="PIRSR" id="PIRSR613078-2"/>
    </source>
</evidence>
<reference evidence="4" key="2">
    <citation type="submission" date="2020-06" db="EMBL/GenBank/DDBJ databases">
        <title>Isolation of Planomicrobium glaciei.</title>
        <authorList>
            <person name="Malisova L."/>
            <person name="Safrankova R."/>
            <person name="Jakubu V."/>
            <person name="Spanelova P."/>
        </authorList>
    </citation>
    <scope>NUCLEOTIDE SEQUENCE [LARGE SCALE GENOMIC DNA]</scope>
    <source>
        <strain evidence="4">NRL-ATB46093</strain>
    </source>
</reference>
<protein>
    <submittedName>
        <fullName evidence="3">Histidine phosphatase family protein</fullName>
    </submittedName>
</protein>
<sequence>MTTIGFVRHGITDWNIQRIAQGSSDIPLNETGREQARAIAGRLAQEEPWDVIISSDLIRARETAETIAAELEMSIDEIDPRIRELSGGLIEGTTEADRIERWGPDWREQDLQREPLSAGIKRSDEAIQEAMEKYPGKRILMVSHGGLIGLALKNLLPDRFEKIVLNNTSITILENVESKWECILYNCTKHLPEVVEEQIAGKTK</sequence>
<dbReference type="Gene3D" id="3.40.50.1240">
    <property type="entry name" value="Phosphoglycerate mutase-like"/>
    <property type="match status" value="1"/>
</dbReference>
<evidence type="ECO:0000256" key="1">
    <source>
        <dbReference type="PIRSR" id="PIRSR613078-1"/>
    </source>
</evidence>
<dbReference type="RefSeq" id="WP_036804850.1">
    <property type="nucleotide sequence ID" value="NZ_CP051177.1"/>
</dbReference>
<dbReference type="InterPro" id="IPR029033">
    <property type="entry name" value="His_PPase_superfam"/>
</dbReference>
<dbReference type="EMBL" id="CP051177">
    <property type="protein sequence ID" value="QKX51600.1"/>
    <property type="molecule type" value="Genomic_DNA"/>
</dbReference>
<dbReference type="GO" id="GO:0016791">
    <property type="term" value="F:phosphatase activity"/>
    <property type="evidence" value="ECO:0007669"/>
    <property type="project" value="TreeGrafter"/>
</dbReference>
<dbReference type="SUPFAM" id="SSF53254">
    <property type="entry name" value="Phosphoglycerate mutase-like"/>
    <property type="match status" value="1"/>
</dbReference>
<proteinExistence type="predicted"/>
<dbReference type="Proteomes" id="UP000509222">
    <property type="component" value="Chromosome"/>
</dbReference>
<dbReference type="Pfam" id="PF00300">
    <property type="entry name" value="His_Phos_1"/>
    <property type="match status" value="1"/>
</dbReference>
<dbReference type="GO" id="GO:0005737">
    <property type="term" value="C:cytoplasm"/>
    <property type="evidence" value="ECO:0007669"/>
    <property type="project" value="TreeGrafter"/>
</dbReference>
<reference evidence="3 4" key="1">
    <citation type="submission" date="2020-04" db="EMBL/GenBank/DDBJ databases">
        <authorList>
            <person name="Pajer P."/>
            <person name="Broz P."/>
        </authorList>
    </citation>
    <scope>NUCLEOTIDE SEQUENCE [LARGE SCALE GENOMIC DNA]</scope>
    <source>
        <strain evidence="4">NRL-ATB46093</strain>
    </source>
</reference>
<dbReference type="PANTHER" id="PTHR48100">
    <property type="entry name" value="BROAD-SPECIFICITY PHOSPHATASE YOR283W-RELATED"/>
    <property type="match status" value="1"/>
</dbReference>
<evidence type="ECO:0000313" key="3">
    <source>
        <dbReference type="EMBL" id="QKX51600.1"/>
    </source>
</evidence>
<organism evidence="3 4">
    <name type="scientific">Planococcus glaciei</name>
    <dbReference type="NCBI Taxonomy" id="459472"/>
    <lineage>
        <taxon>Bacteria</taxon>
        <taxon>Bacillati</taxon>
        <taxon>Bacillota</taxon>
        <taxon>Bacilli</taxon>
        <taxon>Bacillales</taxon>
        <taxon>Caryophanaceae</taxon>
        <taxon>Planococcus</taxon>
    </lineage>
</organism>
<gene>
    <name evidence="3" type="ORF">HF394_14080</name>
</gene>
<dbReference type="InterPro" id="IPR013078">
    <property type="entry name" value="His_Pase_superF_clade-1"/>
</dbReference>
<feature type="active site" description="Tele-phosphohistidine intermediate" evidence="1">
    <location>
        <position position="9"/>
    </location>
</feature>
<feature type="active site" description="Proton donor/acceptor" evidence="1">
    <location>
        <position position="84"/>
    </location>
</feature>
<name>A0A7H8QCH2_9BACL</name>
<dbReference type="AlphaFoldDB" id="A0A7H8QCH2"/>
<keyword evidence="4" id="KW-1185">Reference proteome</keyword>